<dbReference type="AlphaFoldDB" id="A0AAD2CKT2"/>
<organism evidence="3 4">
    <name type="scientific">Cylindrotheca closterium</name>
    <dbReference type="NCBI Taxonomy" id="2856"/>
    <lineage>
        <taxon>Eukaryota</taxon>
        <taxon>Sar</taxon>
        <taxon>Stramenopiles</taxon>
        <taxon>Ochrophyta</taxon>
        <taxon>Bacillariophyta</taxon>
        <taxon>Bacillariophyceae</taxon>
        <taxon>Bacillariophycidae</taxon>
        <taxon>Bacillariales</taxon>
        <taxon>Bacillariaceae</taxon>
        <taxon>Cylindrotheca</taxon>
    </lineage>
</organism>
<evidence type="ECO:0000313" key="3">
    <source>
        <dbReference type="EMBL" id="CAJ1937844.1"/>
    </source>
</evidence>
<gene>
    <name evidence="3" type="ORF">CYCCA115_LOCUS5846</name>
</gene>
<feature type="chain" id="PRO_5042166795" evidence="2">
    <location>
        <begin position="21"/>
        <end position="414"/>
    </location>
</feature>
<accession>A0AAD2CKT2</accession>
<comment type="caution">
    <text evidence="3">The sequence shown here is derived from an EMBL/GenBank/DDBJ whole genome shotgun (WGS) entry which is preliminary data.</text>
</comment>
<dbReference type="Proteomes" id="UP001295423">
    <property type="component" value="Unassembled WGS sequence"/>
</dbReference>
<sequence>MMISLVLVPTLVSSFSTTGALLNHYHHPTIIYRDHNNDIPDNSHLSTNRQHNTRLNNEKPEWLADAMGGSDDSRDAGDAPSIEIPKLTNGLSGFCLDPALGFVAILSCPEISKFVAVTVVPNTLGTKQVVEDDIMKMPSRLTSPRALTLVQLAGGMDLGTPILPPDALWQIIVREGIDAEDDDEDDDIGDDNAPPPLVTLLGIDVVPNEDYDSEQSDKSASLLLPTKATGWDESWMQDDDRKEKILQQSVQVLGAVKGLPGLQAVTLEQVSDAMIYCSNEEGALDRQGFSHLLDYMRRVVGVSSSAATDGMNSSWKTDSKVKFVLNVNLVQQDSIKTISVTTLDAFSAIGLSMRHKIQLQVAPECFEEDSNSILQIFPAFRSVQELWEDAKIMDGFIPSMFEQAKKQQPPSQMG</sequence>
<protein>
    <submittedName>
        <fullName evidence="3">Uncharacterized protein</fullName>
    </submittedName>
</protein>
<feature type="region of interest" description="Disordered" evidence="1">
    <location>
        <begin position="41"/>
        <end position="81"/>
    </location>
</feature>
<evidence type="ECO:0000313" key="4">
    <source>
        <dbReference type="Proteomes" id="UP001295423"/>
    </source>
</evidence>
<proteinExistence type="predicted"/>
<reference evidence="3" key="1">
    <citation type="submission" date="2023-08" db="EMBL/GenBank/DDBJ databases">
        <authorList>
            <person name="Audoor S."/>
            <person name="Bilcke G."/>
        </authorList>
    </citation>
    <scope>NUCLEOTIDE SEQUENCE</scope>
</reference>
<keyword evidence="2" id="KW-0732">Signal</keyword>
<evidence type="ECO:0000256" key="2">
    <source>
        <dbReference type="SAM" id="SignalP"/>
    </source>
</evidence>
<name>A0AAD2CKT2_9STRA</name>
<feature type="signal peptide" evidence="2">
    <location>
        <begin position="1"/>
        <end position="20"/>
    </location>
</feature>
<feature type="compositionally biased region" description="Polar residues" evidence="1">
    <location>
        <begin position="41"/>
        <end position="55"/>
    </location>
</feature>
<evidence type="ECO:0000256" key="1">
    <source>
        <dbReference type="SAM" id="MobiDB-lite"/>
    </source>
</evidence>
<dbReference type="EMBL" id="CAKOGP040000668">
    <property type="protein sequence ID" value="CAJ1937844.1"/>
    <property type="molecule type" value="Genomic_DNA"/>
</dbReference>
<keyword evidence="4" id="KW-1185">Reference proteome</keyword>